<gene>
    <name evidence="2" type="ORF">F8163_13695</name>
</gene>
<dbReference type="SUPFAM" id="SSF53335">
    <property type="entry name" value="S-adenosyl-L-methionine-dependent methyltransferases"/>
    <property type="match status" value="1"/>
</dbReference>
<evidence type="ECO:0000259" key="1">
    <source>
        <dbReference type="Pfam" id="PF08241"/>
    </source>
</evidence>
<dbReference type="GO" id="GO:0008757">
    <property type="term" value="F:S-adenosylmethionine-dependent methyltransferase activity"/>
    <property type="evidence" value="ECO:0007669"/>
    <property type="project" value="InterPro"/>
</dbReference>
<dbReference type="GO" id="GO:0032259">
    <property type="term" value="P:methylation"/>
    <property type="evidence" value="ECO:0007669"/>
    <property type="project" value="UniProtKB-KW"/>
</dbReference>
<evidence type="ECO:0000313" key="2">
    <source>
        <dbReference type="EMBL" id="KAB2442782.1"/>
    </source>
</evidence>
<dbReference type="Gene3D" id="3.40.50.150">
    <property type="entry name" value="Vaccinia Virus protein VP39"/>
    <property type="match status" value="1"/>
</dbReference>
<sequence>MAFAESDVYNNEAFFEQYIKRRYRENSPNESIEKPAFFQLIGDVKGKQILDLGCGDAKFGEELLEIGCHSYTGIEGSKLMYEKAVKQLETKNGTVHCINLKDYTYPPSTFDLVTSRLALHYIEHLNTIFQNVYQTLKPNGVFTFSVQHPVITSSFESLQTNGKRTSWLVDDYFKIGQRVEPWINQEVIKYHRTTEEYFSLLQQAGFTITNLKEATPNKAYFQNEEEYERRLRIPLFLLFSCTK</sequence>
<reference evidence="2 3" key="1">
    <citation type="submission" date="2019-10" db="EMBL/GenBank/DDBJ databases">
        <title>Bacillus from the desert of Cuatro Cinegas, Coahuila.</title>
        <authorList>
            <person name="Olmedo-Alvarez G."/>
            <person name="Saldana S."/>
            <person name="Barcelo D."/>
        </authorList>
    </citation>
    <scope>NUCLEOTIDE SEQUENCE [LARGE SCALE GENOMIC DNA]</scope>
    <source>
        <strain evidence="2 3">CH155b_5T</strain>
    </source>
</reference>
<dbReference type="InterPro" id="IPR029063">
    <property type="entry name" value="SAM-dependent_MTases_sf"/>
</dbReference>
<dbReference type="Proteomes" id="UP000470409">
    <property type="component" value="Unassembled WGS sequence"/>
</dbReference>
<comment type="caution">
    <text evidence="2">The sequence shown here is derived from an EMBL/GenBank/DDBJ whole genome shotgun (WGS) entry which is preliminary data.</text>
</comment>
<dbReference type="RefSeq" id="WP_151626351.1">
    <property type="nucleotide sequence ID" value="NZ_WBPG01000017.1"/>
</dbReference>
<keyword evidence="2" id="KW-0808">Transferase</keyword>
<dbReference type="EMBL" id="WBPG01000017">
    <property type="protein sequence ID" value="KAB2442782.1"/>
    <property type="molecule type" value="Genomic_DNA"/>
</dbReference>
<dbReference type="InterPro" id="IPR013216">
    <property type="entry name" value="Methyltransf_11"/>
</dbReference>
<accession>A0A7V7S7C4</accession>
<organism evidence="2 3">
    <name type="scientific">Bacillus luti</name>
    <dbReference type="NCBI Taxonomy" id="2026191"/>
    <lineage>
        <taxon>Bacteria</taxon>
        <taxon>Bacillati</taxon>
        <taxon>Bacillota</taxon>
        <taxon>Bacilli</taxon>
        <taxon>Bacillales</taxon>
        <taxon>Bacillaceae</taxon>
        <taxon>Bacillus</taxon>
        <taxon>Bacillus cereus group</taxon>
    </lineage>
</organism>
<evidence type="ECO:0000313" key="3">
    <source>
        <dbReference type="Proteomes" id="UP000470409"/>
    </source>
</evidence>
<dbReference type="Pfam" id="PF08241">
    <property type="entry name" value="Methyltransf_11"/>
    <property type="match status" value="1"/>
</dbReference>
<dbReference type="AlphaFoldDB" id="A0A7V7S7C4"/>
<dbReference type="CDD" id="cd02440">
    <property type="entry name" value="AdoMet_MTases"/>
    <property type="match status" value="1"/>
</dbReference>
<name>A0A7V7S7C4_9BACI</name>
<dbReference type="PANTHER" id="PTHR43861">
    <property type="entry name" value="TRANS-ACONITATE 2-METHYLTRANSFERASE-RELATED"/>
    <property type="match status" value="1"/>
</dbReference>
<feature type="domain" description="Methyltransferase type 11" evidence="1">
    <location>
        <begin position="50"/>
        <end position="143"/>
    </location>
</feature>
<keyword evidence="2" id="KW-0489">Methyltransferase</keyword>
<proteinExistence type="predicted"/>
<protein>
    <submittedName>
        <fullName evidence="2">Class I SAM-dependent methyltransferase</fullName>
    </submittedName>
</protein>